<evidence type="ECO:0000256" key="8">
    <source>
        <dbReference type="ARBA" id="ARBA00023186"/>
    </source>
</evidence>
<keyword evidence="2" id="KW-0813">Transport</keyword>
<keyword evidence="8" id="KW-0143">Chaperone</keyword>
<dbReference type="PANTHER" id="PTHR12428">
    <property type="entry name" value="OXA1"/>
    <property type="match status" value="1"/>
</dbReference>
<dbReference type="RefSeq" id="WP_161744144.1">
    <property type="nucleotide sequence ID" value="NZ_JAAAMV010000012.1"/>
</dbReference>
<comment type="caution">
    <text evidence="12">The sequence shown here is derived from an EMBL/GenBank/DDBJ whole genome shotgun (WGS) entry which is preliminary data.</text>
</comment>
<dbReference type="InterPro" id="IPR047196">
    <property type="entry name" value="YidC_ALB_C"/>
</dbReference>
<dbReference type="Pfam" id="PF02096">
    <property type="entry name" value="60KD_IMP"/>
    <property type="match status" value="1"/>
</dbReference>
<evidence type="ECO:0000256" key="3">
    <source>
        <dbReference type="ARBA" id="ARBA00022475"/>
    </source>
</evidence>
<dbReference type="EMBL" id="JAAAMV010000012">
    <property type="protein sequence ID" value="NBD25329.1"/>
    <property type="molecule type" value="Genomic_DNA"/>
</dbReference>
<keyword evidence="4 9" id="KW-0812">Transmembrane</keyword>
<dbReference type="InterPro" id="IPR001708">
    <property type="entry name" value="YidC/ALB3/OXA1/COX18"/>
</dbReference>
<keyword evidence="3" id="KW-1003">Cell membrane</keyword>
<evidence type="ECO:0000313" key="12">
    <source>
        <dbReference type="EMBL" id="NBD25329.1"/>
    </source>
</evidence>
<evidence type="ECO:0000256" key="4">
    <source>
        <dbReference type="ARBA" id="ARBA00022692"/>
    </source>
</evidence>
<evidence type="ECO:0000313" key="13">
    <source>
        <dbReference type="Proteomes" id="UP000665561"/>
    </source>
</evidence>
<accession>A0ABW9XRP7</accession>
<organism evidence="12 13">
    <name type="scientific">Paenibacillus glycinis</name>
    <dbReference type="NCBI Taxonomy" id="2697035"/>
    <lineage>
        <taxon>Bacteria</taxon>
        <taxon>Bacillati</taxon>
        <taxon>Bacillota</taxon>
        <taxon>Bacilli</taxon>
        <taxon>Bacillales</taxon>
        <taxon>Paenibacillaceae</taxon>
        <taxon>Paenibacillus</taxon>
    </lineage>
</organism>
<gene>
    <name evidence="12" type="primary">yidC</name>
    <name evidence="12" type="ORF">GT019_15710</name>
</gene>
<dbReference type="PANTHER" id="PTHR12428:SF65">
    <property type="entry name" value="CYTOCHROME C OXIDASE ASSEMBLY PROTEIN COX18, MITOCHONDRIAL"/>
    <property type="match status" value="1"/>
</dbReference>
<evidence type="ECO:0000256" key="7">
    <source>
        <dbReference type="ARBA" id="ARBA00023136"/>
    </source>
</evidence>
<keyword evidence="7 10" id="KW-0472">Membrane</keyword>
<reference evidence="12 13" key="1">
    <citation type="submission" date="2020-01" db="EMBL/GenBank/DDBJ databases">
        <title>Paenibacillus soybeanensis sp. nov. isolated from the nodules of soybean (Glycine max(L.) Merr).</title>
        <authorList>
            <person name="Wang H."/>
        </authorList>
    </citation>
    <scope>NUCLEOTIDE SEQUENCE [LARGE SCALE GENOMIC DNA]</scope>
    <source>
        <strain evidence="12 13">T1</strain>
    </source>
</reference>
<dbReference type="PRINTS" id="PR00701">
    <property type="entry name" value="60KDINNERMP"/>
</dbReference>
<dbReference type="Proteomes" id="UP000665561">
    <property type="component" value="Unassembled WGS sequence"/>
</dbReference>
<feature type="transmembrane region" description="Helical" evidence="10">
    <location>
        <begin position="204"/>
        <end position="221"/>
    </location>
</feature>
<evidence type="ECO:0000256" key="9">
    <source>
        <dbReference type="RuleBase" id="RU003945"/>
    </source>
</evidence>
<dbReference type="InterPro" id="IPR028055">
    <property type="entry name" value="YidC/Oxa/ALB_C"/>
</dbReference>
<protein>
    <submittedName>
        <fullName evidence="12">Membrane protein insertase YidC</fullName>
    </submittedName>
</protein>
<comment type="similarity">
    <text evidence="9">Belongs to the OXA1/ALB3/YidC family.</text>
</comment>
<feature type="transmembrane region" description="Helical" evidence="10">
    <location>
        <begin position="26"/>
        <end position="49"/>
    </location>
</feature>
<name>A0ABW9XRP7_9BACL</name>
<feature type="transmembrane region" description="Helical" evidence="10">
    <location>
        <begin position="109"/>
        <end position="130"/>
    </location>
</feature>
<sequence length="238" mass="26275">MPDMYAQIGVFHQYVVSPFSWLIDHFAGWLGGSFGLALVAITLVVRLALMPFMINQYKKQQSLRAKMAAMQPEIDAIKHKYAKSKDPDKQRKQTEETMAVYGKHGYSPFSLGCLPLLLQIPILSGLYYAIRSNPELAHHTFLWFQLGSPDPFMPFLAAGVYLAQAVIAQSAQPPQNGQKAMGWLVYLSPVMMGIFSFSAPAALPLYWCVGGLIMILQTLIAKRLYPPLPGAQAVPGSA</sequence>
<evidence type="ECO:0000256" key="5">
    <source>
        <dbReference type="ARBA" id="ARBA00022927"/>
    </source>
</evidence>
<feature type="domain" description="Membrane insertase YidC/Oxa/ALB C-terminal" evidence="11">
    <location>
        <begin position="34"/>
        <end position="222"/>
    </location>
</feature>
<evidence type="ECO:0000256" key="2">
    <source>
        <dbReference type="ARBA" id="ARBA00022448"/>
    </source>
</evidence>
<keyword evidence="13" id="KW-1185">Reference proteome</keyword>
<comment type="subcellular location">
    <subcellularLocation>
        <location evidence="1">Cell membrane</location>
        <topology evidence="1">Multi-pass membrane protein</topology>
    </subcellularLocation>
    <subcellularLocation>
        <location evidence="9">Membrane</location>
        <topology evidence="9">Multi-pass membrane protein</topology>
    </subcellularLocation>
</comment>
<proteinExistence type="inferred from homology"/>
<evidence type="ECO:0000259" key="11">
    <source>
        <dbReference type="Pfam" id="PF02096"/>
    </source>
</evidence>
<keyword evidence="5" id="KW-0653">Protein transport</keyword>
<dbReference type="NCBIfam" id="TIGR03592">
    <property type="entry name" value="yidC_oxa1_cterm"/>
    <property type="match status" value="1"/>
</dbReference>
<evidence type="ECO:0000256" key="10">
    <source>
        <dbReference type="SAM" id="Phobius"/>
    </source>
</evidence>
<evidence type="ECO:0000256" key="6">
    <source>
        <dbReference type="ARBA" id="ARBA00022989"/>
    </source>
</evidence>
<evidence type="ECO:0000256" key="1">
    <source>
        <dbReference type="ARBA" id="ARBA00004651"/>
    </source>
</evidence>
<dbReference type="CDD" id="cd20070">
    <property type="entry name" value="5TM_YidC_Alb3"/>
    <property type="match status" value="1"/>
</dbReference>
<keyword evidence="6 10" id="KW-1133">Transmembrane helix</keyword>